<keyword evidence="3" id="KW-1185">Reference proteome</keyword>
<evidence type="ECO:0000313" key="3">
    <source>
        <dbReference type="Proteomes" id="UP000002281"/>
    </source>
</evidence>
<proteinExistence type="predicted"/>
<reference evidence="2" key="2">
    <citation type="submission" date="2025-08" db="UniProtKB">
        <authorList>
            <consortium name="Ensembl"/>
        </authorList>
    </citation>
    <scope>IDENTIFICATION</scope>
    <source>
        <strain evidence="2">Thoroughbred</strain>
    </source>
</reference>
<feature type="transmembrane region" description="Helical" evidence="1">
    <location>
        <begin position="60"/>
        <end position="88"/>
    </location>
</feature>
<reference evidence="2" key="3">
    <citation type="submission" date="2025-09" db="UniProtKB">
        <authorList>
            <consortium name="Ensembl"/>
        </authorList>
    </citation>
    <scope>IDENTIFICATION</scope>
    <source>
        <strain evidence="2">Thoroughbred</strain>
    </source>
</reference>
<dbReference type="Ensembl" id="ENSECAT00000093537.1">
    <property type="protein sequence ID" value="ENSECAP00000068244.1"/>
    <property type="gene ID" value="ENSECAG00000048116.1"/>
</dbReference>
<keyword evidence="1" id="KW-1133">Transmembrane helix</keyword>
<feature type="transmembrane region" description="Helical" evidence="1">
    <location>
        <begin position="6"/>
        <end position="27"/>
    </location>
</feature>
<accession>A0A9L0S2H4</accession>
<keyword evidence="1" id="KW-0472">Membrane</keyword>
<evidence type="ECO:0000313" key="2">
    <source>
        <dbReference type="Ensembl" id="ENSECAP00000068244.1"/>
    </source>
</evidence>
<keyword evidence="1" id="KW-0812">Transmembrane</keyword>
<dbReference type="Proteomes" id="UP000002281">
    <property type="component" value="Chromosome 5"/>
</dbReference>
<dbReference type="AlphaFoldDB" id="A0A9L0S2H4"/>
<dbReference type="GeneTree" id="ENSGT01090000263219"/>
<feature type="transmembrane region" description="Helical" evidence="1">
    <location>
        <begin position="94"/>
        <end position="119"/>
    </location>
</feature>
<organism evidence="2 3">
    <name type="scientific">Equus caballus</name>
    <name type="common">Horse</name>
    <dbReference type="NCBI Taxonomy" id="9796"/>
    <lineage>
        <taxon>Eukaryota</taxon>
        <taxon>Metazoa</taxon>
        <taxon>Chordata</taxon>
        <taxon>Craniata</taxon>
        <taxon>Vertebrata</taxon>
        <taxon>Euteleostomi</taxon>
        <taxon>Mammalia</taxon>
        <taxon>Eutheria</taxon>
        <taxon>Laurasiatheria</taxon>
        <taxon>Perissodactyla</taxon>
        <taxon>Equidae</taxon>
        <taxon>Equus</taxon>
    </lineage>
</organism>
<evidence type="ECO:0000256" key="1">
    <source>
        <dbReference type="SAM" id="Phobius"/>
    </source>
</evidence>
<reference evidence="2 3" key="1">
    <citation type="journal article" date="2009" name="Science">
        <title>Genome sequence, comparative analysis, and population genetics of the domestic horse.</title>
        <authorList>
            <consortium name="Broad Institute Genome Sequencing Platform"/>
            <consortium name="Broad Institute Whole Genome Assembly Team"/>
            <person name="Wade C.M."/>
            <person name="Giulotto E."/>
            <person name="Sigurdsson S."/>
            <person name="Zoli M."/>
            <person name="Gnerre S."/>
            <person name="Imsland F."/>
            <person name="Lear T.L."/>
            <person name="Adelson D.L."/>
            <person name="Bailey E."/>
            <person name="Bellone R.R."/>
            <person name="Bloecker H."/>
            <person name="Distl O."/>
            <person name="Edgar R.C."/>
            <person name="Garber M."/>
            <person name="Leeb T."/>
            <person name="Mauceli E."/>
            <person name="MacLeod J.N."/>
            <person name="Penedo M.C.T."/>
            <person name="Raison J.M."/>
            <person name="Sharpe T."/>
            <person name="Vogel J."/>
            <person name="Andersson L."/>
            <person name="Antczak D.F."/>
            <person name="Biagi T."/>
            <person name="Binns M.M."/>
            <person name="Chowdhary B.P."/>
            <person name="Coleman S.J."/>
            <person name="Della Valle G."/>
            <person name="Fryc S."/>
            <person name="Guerin G."/>
            <person name="Hasegawa T."/>
            <person name="Hill E.W."/>
            <person name="Jurka J."/>
            <person name="Kiialainen A."/>
            <person name="Lindgren G."/>
            <person name="Liu J."/>
            <person name="Magnani E."/>
            <person name="Mickelson J.R."/>
            <person name="Murray J."/>
            <person name="Nergadze S.G."/>
            <person name="Onofrio R."/>
            <person name="Pedroni S."/>
            <person name="Piras M.F."/>
            <person name="Raudsepp T."/>
            <person name="Rocchi M."/>
            <person name="Roeed K.H."/>
            <person name="Ryder O.A."/>
            <person name="Searle S."/>
            <person name="Skow L."/>
            <person name="Swinburne J.E."/>
            <person name="Syvaenen A.C."/>
            <person name="Tozaki T."/>
            <person name="Valberg S.J."/>
            <person name="Vaudin M."/>
            <person name="White J.R."/>
            <person name="Zody M.C."/>
            <person name="Lander E.S."/>
            <person name="Lindblad-Toh K."/>
        </authorList>
    </citation>
    <scope>NUCLEOTIDE SEQUENCE [LARGE SCALE GENOMIC DNA]</scope>
    <source>
        <strain evidence="2 3">Thoroughbred</strain>
    </source>
</reference>
<sequence>IVDFKFFGQIPSIGITGSYVISIFNILRNLRTVFHSGCTSLHSHQQCLRVPFSPHPHQRLFFFVLVIIAILTGVRRYLTVVLIGISLMISDVEHLFMCLLTICISFLEKGLFISCAHFLTKLFFFVV</sequence>
<protein>
    <submittedName>
        <fullName evidence="2">Uncharacterized protein</fullName>
    </submittedName>
</protein>
<name>A0A9L0S2H4_HORSE</name>